<comment type="caution">
    <text evidence="4">The sequence shown here is derived from an EMBL/GenBank/DDBJ whole genome shotgun (WGS) entry which is preliminary data.</text>
</comment>
<gene>
    <name evidence="4" type="ORF">GBAR_LOCUS19831</name>
</gene>
<feature type="domain" description="DUF5648" evidence="3">
    <location>
        <begin position="48"/>
        <end position="123"/>
    </location>
</feature>
<protein>
    <recommendedName>
        <fullName evidence="3">DUF5648 domain-containing protein</fullName>
    </recommendedName>
</protein>
<evidence type="ECO:0000256" key="2">
    <source>
        <dbReference type="SAM" id="SignalP"/>
    </source>
</evidence>
<dbReference type="Pfam" id="PF18885">
    <property type="entry name" value="DUF5648"/>
    <property type="match status" value="2"/>
</dbReference>
<feature type="compositionally biased region" description="Pro residues" evidence="1">
    <location>
        <begin position="29"/>
        <end position="43"/>
    </location>
</feature>
<evidence type="ECO:0000313" key="5">
    <source>
        <dbReference type="Proteomes" id="UP001174909"/>
    </source>
</evidence>
<dbReference type="EMBL" id="CASHTH010002792">
    <property type="protein sequence ID" value="CAI8035305.1"/>
    <property type="molecule type" value="Genomic_DNA"/>
</dbReference>
<feature type="signal peptide" evidence="2">
    <location>
        <begin position="1"/>
        <end position="20"/>
    </location>
</feature>
<dbReference type="AlphaFoldDB" id="A0AA35X286"/>
<feature type="region of interest" description="Disordered" evidence="1">
    <location>
        <begin position="24"/>
        <end position="48"/>
    </location>
</feature>
<feature type="chain" id="PRO_5041374876" description="DUF5648 domain-containing protein" evidence="2">
    <location>
        <begin position="21"/>
        <end position="202"/>
    </location>
</feature>
<keyword evidence="5" id="KW-1185">Reference proteome</keyword>
<name>A0AA35X286_GEOBA</name>
<feature type="domain" description="DUF5648" evidence="3">
    <location>
        <begin position="133"/>
        <end position="198"/>
    </location>
</feature>
<evidence type="ECO:0000313" key="4">
    <source>
        <dbReference type="EMBL" id="CAI8035305.1"/>
    </source>
</evidence>
<sequence length="202" mass="22978">MKEILVLVCLLSLALRDADGSCWHRTPGGPAPPTGTPPTPTTPAPSRGPKKIPLYRYWNPHWVDHLYTTNFGELAGRKGQHGFRYEGIQGYLYKKRVRGSVPLYRYWRPRGRDHFYTTNPNEIGTTVPGRTGKYGYTSEGHVGFCMPRKVPGTVPLYRYWKAHRADHFYTINIREIGTATPGRVGKYGYKSEGITCFVFTRP</sequence>
<keyword evidence="2" id="KW-0732">Signal</keyword>
<accession>A0AA35X286</accession>
<evidence type="ECO:0000259" key="3">
    <source>
        <dbReference type="Pfam" id="PF18885"/>
    </source>
</evidence>
<dbReference type="Proteomes" id="UP001174909">
    <property type="component" value="Unassembled WGS sequence"/>
</dbReference>
<evidence type="ECO:0000256" key="1">
    <source>
        <dbReference type="SAM" id="MobiDB-lite"/>
    </source>
</evidence>
<proteinExistence type="predicted"/>
<dbReference type="InterPro" id="IPR043708">
    <property type="entry name" value="DUF5648"/>
</dbReference>
<organism evidence="4 5">
    <name type="scientific">Geodia barretti</name>
    <name type="common">Barrett's horny sponge</name>
    <dbReference type="NCBI Taxonomy" id="519541"/>
    <lineage>
        <taxon>Eukaryota</taxon>
        <taxon>Metazoa</taxon>
        <taxon>Porifera</taxon>
        <taxon>Demospongiae</taxon>
        <taxon>Heteroscleromorpha</taxon>
        <taxon>Tetractinellida</taxon>
        <taxon>Astrophorina</taxon>
        <taxon>Geodiidae</taxon>
        <taxon>Geodia</taxon>
    </lineage>
</organism>
<reference evidence="4" key="1">
    <citation type="submission" date="2023-03" db="EMBL/GenBank/DDBJ databases">
        <authorList>
            <person name="Steffen K."/>
            <person name="Cardenas P."/>
        </authorList>
    </citation>
    <scope>NUCLEOTIDE SEQUENCE</scope>
</reference>